<dbReference type="GO" id="GO:0005737">
    <property type="term" value="C:cytoplasm"/>
    <property type="evidence" value="ECO:0007669"/>
    <property type="project" value="UniProtKB-SubCell"/>
</dbReference>
<evidence type="ECO:0000256" key="6">
    <source>
        <dbReference type="ARBA" id="ARBA00022603"/>
    </source>
</evidence>
<protein>
    <recommendedName>
        <fullName evidence="4">thiopurine S-methyltransferase</fullName>
        <ecNumber evidence="4">2.1.1.67</ecNumber>
    </recommendedName>
</protein>
<evidence type="ECO:0000313" key="10">
    <source>
        <dbReference type="Proteomes" id="UP000735302"/>
    </source>
</evidence>
<evidence type="ECO:0000256" key="7">
    <source>
        <dbReference type="ARBA" id="ARBA00022679"/>
    </source>
</evidence>
<evidence type="ECO:0000256" key="1">
    <source>
        <dbReference type="ARBA" id="ARBA00000903"/>
    </source>
</evidence>
<dbReference type="GO" id="GO:0032259">
    <property type="term" value="P:methylation"/>
    <property type="evidence" value="ECO:0007669"/>
    <property type="project" value="UniProtKB-KW"/>
</dbReference>
<evidence type="ECO:0000313" key="9">
    <source>
        <dbReference type="EMBL" id="GFN97345.1"/>
    </source>
</evidence>
<comment type="similarity">
    <text evidence="3">Belongs to the class I-like SAM-binding methyltransferase superfamily. TPMT family.</text>
</comment>
<keyword evidence="5" id="KW-0963">Cytoplasm</keyword>
<name>A0AAV3ZS81_9GAST</name>
<sequence length="235" mass="26752">MSSQDKSETDRLEFWQQKWDSNRIGFHNKDVHSMLVKYADKLSPASKPQNIFVPLCGKSVDMKWFADQGIQTVGVEGIQEAIQQFYTEQGLEWEEKTVPALGATGKLFSSKNGMLKLYCGDIMNFSGEIAGQFEAVWDRGSLSALNRQDVDRYIKVIKGLLKAGGRILVELVEYDATIFDEPNRKSRPPPPHAMYERDLKSLYEPEYSVEFLDREACELMGKAIHQSLYLIAKSQ</sequence>
<dbReference type="InterPro" id="IPR029063">
    <property type="entry name" value="SAM-dependent_MTases_sf"/>
</dbReference>
<organism evidence="9 10">
    <name type="scientific">Plakobranchus ocellatus</name>
    <dbReference type="NCBI Taxonomy" id="259542"/>
    <lineage>
        <taxon>Eukaryota</taxon>
        <taxon>Metazoa</taxon>
        <taxon>Spiralia</taxon>
        <taxon>Lophotrochozoa</taxon>
        <taxon>Mollusca</taxon>
        <taxon>Gastropoda</taxon>
        <taxon>Heterobranchia</taxon>
        <taxon>Euthyneura</taxon>
        <taxon>Panpulmonata</taxon>
        <taxon>Sacoglossa</taxon>
        <taxon>Placobranchoidea</taxon>
        <taxon>Plakobranchidae</taxon>
        <taxon>Plakobranchus</taxon>
    </lineage>
</organism>
<dbReference type="SUPFAM" id="SSF53335">
    <property type="entry name" value="S-adenosyl-L-methionine-dependent methyltransferases"/>
    <property type="match status" value="1"/>
</dbReference>
<dbReference type="AlphaFoldDB" id="A0AAV3ZS81"/>
<evidence type="ECO:0000256" key="5">
    <source>
        <dbReference type="ARBA" id="ARBA00022490"/>
    </source>
</evidence>
<dbReference type="PANTHER" id="PTHR10259:SF11">
    <property type="entry name" value="THIOPURINE S-METHYLTRANSFERASE"/>
    <property type="match status" value="1"/>
</dbReference>
<gene>
    <name evidence="9" type="ORF">PoB_002385100</name>
</gene>
<dbReference type="InterPro" id="IPR008854">
    <property type="entry name" value="TPMT"/>
</dbReference>
<dbReference type="EMBL" id="BLXT01002742">
    <property type="protein sequence ID" value="GFN97345.1"/>
    <property type="molecule type" value="Genomic_DNA"/>
</dbReference>
<dbReference type="FunFam" id="3.40.50.150:FF:000101">
    <property type="entry name" value="Thiopurine S-methyltransferase"/>
    <property type="match status" value="1"/>
</dbReference>
<keyword evidence="8" id="KW-0949">S-adenosyl-L-methionine</keyword>
<comment type="catalytic activity">
    <reaction evidence="1">
        <text>S-adenosyl-L-methionine + a thiopurine = S-adenosyl-L-homocysteine + a thiopurine S-methylether.</text>
        <dbReference type="EC" id="2.1.1.67"/>
    </reaction>
</comment>
<comment type="subcellular location">
    <subcellularLocation>
        <location evidence="2">Cytoplasm</location>
    </subcellularLocation>
</comment>
<reference evidence="9 10" key="1">
    <citation type="journal article" date="2021" name="Elife">
        <title>Chloroplast acquisition without the gene transfer in kleptoplastic sea slugs, Plakobranchus ocellatus.</title>
        <authorList>
            <person name="Maeda T."/>
            <person name="Takahashi S."/>
            <person name="Yoshida T."/>
            <person name="Shimamura S."/>
            <person name="Takaki Y."/>
            <person name="Nagai Y."/>
            <person name="Toyoda A."/>
            <person name="Suzuki Y."/>
            <person name="Arimoto A."/>
            <person name="Ishii H."/>
            <person name="Satoh N."/>
            <person name="Nishiyama T."/>
            <person name="Hasebe M."/>
            <person name="Maruyama T."/>
            <person name="Minagawa J."/>
            <person name="Obokata J."/>
            <person name="Shigenobu S."/>
        </authorList>
    </citation>
    <scope>NUCLEOTIDE SEQUENCE [LARGE SCALE GENOMIC DNA]</scope>
</reference>
<dbReference type="Proteomes" id="UP000735302">
    <property type="component" value="Unassembled WGS sequence"/>
</dbReference>
<keyword evidence="6" id="KW-0489">Methyltransferase</keyword>
<comment type="caution">
    <text evidence="9">The sequence shown here is derived from an EMBL/GenBank/DDBJ whole genome shotgun (WGS) entry which is preliminary data.</text>
</comment>
<dbReference type="EC" id="2.1.1.67" evidence="4"/>
<keyword evidence="10" id="KW-1185">Reference proteome</keyword>
<keyword evidence="7" id="KW-0808">Transferase</keyword>
<accession>A0AAV3ZS81</accession>
<proteinExistence type="inferred from homology"/>
<evidence type="ECO:0000256" key="8">
    <source>
        <dbReference type="ARBA" id="ARBA00022691"/>
    </source>
</evidence>
<dbReference type="Pfam" id="PF05724">
    <property type="entry name" value="TPMT"/>
    <property type="match status" value="1"/>
</dbReference>
<dbReference type="PROSITE" id="PS51585">
    <property type="entry name" value="SAM_MT_TPMT"/>
    <property type="match status" value="1"/>
</dbReference>
<evidence type="ECO:0000256" key="4">
    <source>
        <dbReference type="ARBA" id="ARBA00011905"/>
    </source>
</evidence>
<dbReference type="Gene3D" id="3.40.50.150">
    <property type="entry name" value="Vaccinia Virus protein VP39"/>
    <property type="match status" value="1"/>
</dbReference>
<dbReference type="GO" id="GO:0008119">
    <property type="term" value="F:thiopurine S-methyltransferase activity"/>
    <property type="evidence" value="ECO:0007669"/>
    <property type="project" value="UniProtKB-EC"/>
</dbReference>
<evidence type="ECO:0000256" key="2">
    <source>
        <dbReference type="ARBA" id="ARBA00004496"/>
    </source>
</evidence>
<dbReference type="PANTHER" id="PTHR10259">
    <property type="entry name" value="THIOPURINE S-METHYLTRANSFERASE"/>
    <property type="match status" value="1"/>
</dbReference>
<evidence type="ECO:0000256" key="3">
    <source>
        <dbReference type="ARBA" id="ARBA00008145"/>
    </source>
</evidence>